<accession>A0A7H1MZN7</accession>
<dbReference type="KEGG" id="dvn:HQ394_05585"/>
<keyword evidence="3" id="KW-1185">Reference proteome</keyword>
<gene>
    <name evidence="2" type="ORF">HQ394_05585</name>
</gene>
<dbReference type="InterPro" id="IPR009003">
    <property type="entry name" value="Peptidase_S1_PA"/>
</dbReference>
<dbReference type="InterPro" id="IPR043504">
    <property type="entry name" value="Peptidase_S1_PA_chymotrypsin"/>
</dbReference>
<dbReference type="GO" id="GO:0004252">
    <property type="term" value="F:serine-type endopeptidase activity"/>
    <property type="evidence" value="ECO:0007669"/>
    <property type="project" value="InterPro"/>
</dbReference>
<reference evidence="2 3" key="1">
    <citation type="submission" date="2020-05" db="EMBL/GenBank/DDBJ databases">
        <title>Complete closed genome sequence of Defluviicoccus vanus.</title>
        <authorList>
            <person name="Bessarab I."/>
            <person name="Arumugam K."/>
            <person name="Maszenan A.M."/>
            <person name="Seviour R.J."/>
            <person name="Williams R.B."/>
        </authorList>
    </citation>
    <scope>NUCLEOTIDE SEQUENCE [LARGE SCALE GENOMIC DNA]</scope>
    <source>
        <strain evidence="2 3">Ben 114</strain>
    </source>
</reference>
<dbReference type="Gene3D" id="2.40.10.10">
    <property type="entry name" value="Trypsin-like serine proteases"/>
    <property type="match status" value="1"/>
</dbReference>
<dbReference type="GO" id="GO:0006508">
    <property type="term" value="P:proteolysis"/>
    <property type="evidence" value="ECO:0007669"/>
    <property type="project" value="UniProtKB-KW"/>
</dbReference>
<dbReference type="Proteomes" id="UP000516369">
    <property type="component" value="Chromosome"/>
</dbReference>
<evidence type="ECO:0000259" key="1">
    <source>
        <dbReference type="Pfam" id="PF00089"/>
    </source>
</evidence>
<dbReference type="Pfam" id="PF00089">
    <property type="entry name" value="Trypsin"/>
    <property type="match status" value="1"/>
</dbReference>
<dbReference type="SUPFAM" id="SSF50494">
    <property type="entry name" value="Trypsin-like serine proteases"/>
    <property type="match status" value="1"/>
</dbReference>
<keyword evidence="2" id="KW-0645">Protease</keyword>
<evidence type="ECO:0000313" key="2">
    <source>
        <dbReference type="EMBL" id="QNT68923.1"/>
    </source>
</evidence>
<dbReference type="AlphaFoldDB" id="A0A7H1MZN7"/>
<evidence type="ECO:0000313" key="3">
    <source>
        <dbReference type="Proteomes" id="UP000516369"/>
    </source>
</evidence>
<dbReference type="InterPro" id="IPR001254">
    <property type="entry name" value="Trypsin_dom"/>
</dbReference>
<dbReference type="EMBL" id="CP053923">
    <property type="protein sequence ID" value="QNT68923.1"/>
    <property type="molecule type" value="Genomic_DNA"/>
</dbReference>
<keyword evidence="2" id="KW-0378">Hydrolase</keyword>
<sequence length="100" mass="11181">MRPGIIGHDDRVIVDSAAWPWQAIGRLNRGGSFCTATLIAPAAVLTARHCVWDPRTGQMVAPTELHFLCRLSSWRVRGARYRGADRNPRRRCTAELSLRG</sequence>
<proteinExistence type="predicted"/>
<name>A0A7H1MZN7_9PROT</name>
<protein>
    <submittedName>
        <fullName evidence="2">Trypsin-like serine protease</fullName>
    </submittedName>
</protein>
<organism evidence="2 3">
    <name type="scientific">Defluviicoccus vanus</name>
    <dbReference type="NCBI Taxonomy" id="111831"/>
    <lineage>
        <taxon>Bacteria</taxon>
        <taxon>Pseudomonadati</taxon>
        <taxon>Pseudomonadota</taxon>
        <taxon>Alphaproteobacteria</taxon>
        <taxon>Rhodospirillales</taxon>
        <taxon>Rhodospirillaceae</taxon>
        <taxon>Defluviicoccus</taxon>
    </lineage>
</organism>
<feature type="domain" description="Peptidase S1" evidence="1">
    <location>
        <begin position="17"/>
        <end position="56"/>
    </location>
</feature>